<dbReference type="AlphaFoldDB" id="A0A1H6L391"/>
<evidence type="ECO:0000259" key="8">
    <source>
        <dbReference type="SMART" id="SM00471"/>
    </source>
</evidence>
<dbReference type="GO" id="GO:0002953">
    <property type="term" value="F:5'-deoxynucleotidase activity"/>
    <property type="evidence" value="ECO:0007669"/>
    <property type="project" value="UniProtKB-EC"/>
</dbReference>
<dbReference type="Proteomes" id="UP000183190">
    <property type="component" value="Unassembled WGS sequence"/>
</dbReference>
<evidence type="ECO:0000313" key="9">
    <source>
        <dbReference type="EMBL" id="SEH82621.1"/>
    </source>
</evidence>
<dbReference type="Pfam" id="PF13023">
    <property type="entry name" value="HD_3"/>
    <property type="match status" value="1"/>
</dbReference>
<dbReference type="Gene3D" id="1.10.3210.10">
    <property type="entry name" value="Hypothetical protein af1432"/>
    <property type="match status" value="1"/>
</dbReference>
<reference evidence="9 10" key="1">
    <citation type="submission" date="2016-10" db="EMBL/GenBank/DDBJ databases">
        <authorList>
            <person name="de Groot N.N."/>
        </authorList>
    </citation>
    <scope>NUCLEOTIDE SEQUENCE [LARGE SCALE GENOMIC DNA]</scope>
    <source>
        <strain evidence="9 10">YAD2003</strain>
    </source>
</reference>
<dbReference type="PANTHER" id="PTHR11845">
    <property type="entry name" value="5'-DEOXYNUCLEOTIDASE HDDC2"/>
    <property type="match status" value="1"/>
</dbReference>
<dbReference type="RefSeq" id="WP_074718654.1">
    <property type="nucleotide sequence ID" value="NZ_FNWV01000015.1"/>
</dbReference>
<evidence type="ECO:0000256" key="3">
    <source>
        <dbReference type="ARBA" id="ARBA00001941"/>
    </source>
</evidence>
<dbReference type="OrthoDB" id="9796032at2"/>
<dbReference type="InterPro" id="IPR039356">
    <property type="entry name" value="YfbR/HDDC2"/>
</dbReference>
<dbReference type="SMART" id="SM00471">
    <property type="entry name" value="HDc"/>
    <property type="match status" value="1"/>
</dbReference>
<evidence type="ECO:0000313" key="10">
    <source>
        <dbReference type="Proteomes" id="UP000183190"/>
    </source>
</evidence>
<protein>
    <recommendedName>
        <fullName evidence="5">5'-deoxynucleotidase</fullName>
        <ecNumber evidence="5">3.1.3.89</ecNumber>
    </recommendedName>
</protein>
<comment type="cofactor">
    <cofactor evidence="3">
        <name>Co(2+)</name>
        <dbReference type="ChEBI" id="CHEBI:48828"/>
    </cofactor>
</comment>
<dbReference type="CDD" id="cd00077">
    <property type="entry name" value="HDc"/>
    <property type="match status" value="1"/>
</dbReference>
<comment type="catalytic activity">
    <reaction evidence="1">
        <text>a 2'-deoxyribonucleoside 5'-phosphate + H2O = a 2'-deoxyribonucleoside + phosphate</text>
        <dbReference type="Rhea" id="RHEA:36167"/>
        <dbReference type="ChEBI" id="CHEBI:15377"/>
        <dbReference type="ChEBI" id="CHEBI:18274"/>
        <dbReference type="ChEBI" id="CHEBI:43474"/>
        <dbReference type="ChEBI" id="CHEBI:65317"/>
        <dbReference type="EC" id="3.1.3.89"/>
    </reaction>
</comment>
<feature type="domain" description="HD/PDEase" evidence="8">
    <location>
        <begin position="29"/>
        <end position="144"/>
    </location>
</feature>
<comment type="subunit">
    <text evidence="4">Homodimer.</text>
</comment>
<evidence type="ECO:0000256" key="7">
    <source>
        <dbReference type="ARBA" id="ARBA00022801"/>
    </source>
</evidence>
<sequence length="192" mass="22740">MNVNDYLKIIHTAERLKDTLRHCTTSKRRTESVAEHSWRIALMAMLLKHEFTDVDIEKVIKMCLIHDMGECFTGDIPTFIKSDNDRRIEDTLLYKWIETLPENISKDFTALFDEMNDQKTKEAKLFKSLDKLEALIQHNESPIDTWSENEYELNKTYAFETVAFSEWLTELRKEILDETLDKIEREKNDGIM</sequence>
<name>A0A1H6L391_RUMFL</name>
<comment type="cofactor">
    <cofactor evidence="2">
        <name>Mn(2+)</name>
        <dbReference type="ChEBI" id="CHEBI:29035"/>
    </cofactor>
</comment>
<evidence type="ECO:0000256" key="1">
    <source>
        <dbReference type="ARBA" id="ARBA00001638"/>
    </source>
</evidence>
<gene>
    <name evidence="9" type="ORF">SAMN02910265_02902</name>
</gene>
<evidence type="ECO:0000256" key="4">
    <source>
        <dbReference type="ARBA" id="ARBA00011738"/>
    </source>
</evidence>
<keyword evidence="6" id="KW-0479">Metal-binding</keyword>
<accession>A0A1H6L391</accession>
<dbReference type="EMBL" id="FNWV01000015">
    <property type="protein sequence ID" value="SEH82621.1"/>
    <property type="molecule type" value="Genomic_DNA"/>
</dbReference>
<keyword evidence="7 9" id="KW-0378">Hydrolase</keyword>
<evidence type="ECO:0000256" key="6">
    <source>
        <dbReference type="ARBA" id="ARBA00022723"/>
    </source>
</evidence>
<dbReference type="SUPFAM" id="SSF109604">
    <property type="entry name" value="HD-domain/PDEase-like"/>
    <property type="match status" value="1"/>
</dbReference>
<proteinExistence type="predicted"/>
<evidence type="ECO:0000256" key="5">
    <source>
        <dbReference type="ARBA" id="ARBA00012964"/>
    </source>
</evidence>
<dbReference type="InterPro" id="IPR003607">
    <property type="entry name" value="HD/PDEase_dom"/>
</dbReference>
<dbReference type="EC" id="3.1.3.89" evidence="5"/>
<evidence type="ECO:0000256" key="2">
    <source>
        <dbReference type="ARBA" id="ARBA00001936"/>
    </source>
</evidence>
<dbReference type="PANTHER" id="PTHR11845:SF13">
    <property type="entry name" value="5'-DEOXYNUCLEOTIDASE HDDC2"/>
    <property type="match status" value="1"/>
</dbReference>
<dbReference type="GO" id="GO:0005737">
    <property type="term" value="C:cytoplasm"/>
    <property type="evidence" value="ECO:0007669"/>
    <property type="project" value="TreeGrafter"/>
</dbReference>
<dbReference type="GO" id="GO:0046872">
    <property type="term" value="F:metal ion binding"/>
    <property type="evidence" value="ECO:0007669"/>
    <property type="project" value="UniProtKB-KW"/>
</dbReference>
<organism evidence="9 10">
    <name type="scientific">Ruminococcus flavefaciens</name>
    <dbReference type="NCBI Taxonomy" id="1265"/>
    <lineage>
        <taxon>Bacteria</taxon>
        <taxon>Bacillati</taxon>
        <taxon>Bacillota</taxon>
        <taxon>Clostridia</taxon>
        <taxon>Eubacteriales</taxon>
        <taxon>Oscillospiraceae</taxon>
        <taxon>Ruminococcus</taxon>
    </lineage>
</organism>
<dbReference type="InterPro" id="IPR006674">
    <property type="entry name" value="HD_domain"/>
</dbReference>